<evidence type="ECO:0000313" key="3">
    <source>
        <dbReference type="EMBL" id="KAF1021146.1"/>
    </source>
</evidence>
<dbReference type="SUPFAM" id="SSF51905">
    <property type="entry name" value="FAD/NAD(P)-binding domain"/>
    <property type="match status" value="1"/>
</dbReference>
<feature type="domain" description="FAD dependent oxidoreductase" evidence="2">
    <location>
        <begin position="43"/>
        <end position="398"/>
    </location>
</feature>
<dbReference type="Gene3D" id="3.50.50.60">
    <property type="entry name" value="FAD/NAD(P)-binding domain"/>
    <property type="match status" value="1"/>
</dbReference>
<dbReference type="Pfam" id="PF01266">
    <property type="entry name" value="DAO"/>
    <property type="match status" value="1"/>
</dbReference>
<name>A0A7V8FNQ4_9BURK</name>
<dbReference type="PANTHER" id="PTHR13847:SF281">
    <property type="entry name" value="FAD DEPENDENT OXIDOREDUCTASE DOMAIN-CONTAINING PROTEIN"/>
    <property type="match status" value="1"/>
</dbReference>
<dbReference type="PANTHER" id="PTHR13847">
    <property type="entry name" value="SARCOSINE DEHYDROGENASE-RELATED"/>
    <property type="match status" value="1"/>
</dbReference>
<reference evidence="4" key="1">
    <citation type="journal article" date="2020" name="MBio">
        <title>Horizontal gene transfer to a defensive symbiont with a reduced genome amongst a multipartite beetle microbiome.</title>
        <authorList>
            <person name="Waterworth S.C."/>
            <person name="Florez L.V."/>
            <person name="Rees E.R."/>
            <person name="Hertweck C."/>
            <person name="Kaltenpoth M."/>
            <person name="Kwan J.C."/>
        </authorList>
    </citation>
    <scope>NUCLEOTIDE SEQUENCE [LARGE SCALE GENOMIC DNA]</scope>
</reference>
<dbReference type="Gene3D" id="3.30.9.10">
    <property type="entry name" value="D-Amino Acid Oxidase, subunit A, domain 2"/>
    <property type="match status" value="1"/>
</dbReference>
<dbReference type="GO" id="GO:0016491">
    <property type="term" value="F:oxidoreductase activity"/>
    <property type="evidence" value="ECO:0007669"/>
    <property type="project" value="UniProtKB-KW"/>
</dbReference>
<proteinExistence type="predicted"/>
<organism evidence="3 4">
    <name type="scientific">Paracidovorax wautersii</name>
    <dbReference type="NCBI Taxonomy" id="1177982"/>
    <lineage>
        <taxon>Bacteria</taxon>
        <taxon>Pseudomonadati</taxon>
        <taxon>Pseudomonadota</taxon>
        <taxon>Betaproteobacteria</taxon>
        <taxon>Burkholderiales</taxon>
        <taxon>Comamonadaceae</taxon>
        <taxon>Paracidovorax</taxon>
    </lineage>
</organism>
<dbReference type="PRINTS" id="PR00420">
    <property type="entry name" value="RNGMNOXGNASE"/>
</dbReference>
<dbReference type="Proteomes" id="UP000461670">
    <property type="component" value="Unassembled WGS sequence"/>
</dbReference>
<dbReference type="InterPro" id="IPR036188">
    <property type="entry name" value="FAD/NAD-bd_sf"/>
</dbReference>
<dbReference type="AlphaFoldDB" id="A0A7V8FNQ4"/>
<dbReference type="GO" id="GO:0005737">
    <property type="term" value="C:cytoplasm"/>
    <property type="evidence" value="ECO:0007669"/>
    <property type="project" value="TreeGrafter"/>
</dbReference>
<keyword evidence="1" id="KW-0560">Oxidoreductase</keyword>
<evidence type="ECO:0000259" key="2">
    <source>
        <dbReference type="Pfam" id="PF01266"/>
    </source>
</evidence>
<comment type="caution">
    <text evidence="3">The sequence shown here is derived from an EMBL/GenBank/DDBJ whole genome shotgun (WGS) entry which is preliminary data.</text>
</comment>
<protein>
    <submittedName>
        <fullName evidence="3">Gamma-glutamylputrescine oxidoreductase</fullName>
    </submittedName>
</protein>
<gene>
    <name evidence="3" type="primary">puuB_2</name>
    <name evidence="3" type="ORF">GAK30_02040</name>
</gene>
<evidence type="ECO:0000313" key="4">
    <source>
        <dbReference type="Proteomes" id="UP000461670"/>
    </source>
</evidence>
<sequence length="442" mass="47629">MSATFAPATAQPSGYFPLGPSLWAATAVAAPPTEPLAQDTRADVVIVGAGYCGLSAALHLAERGVRVVVLEAQEIGFGGSGRNGGQVIPGLKYDPSELRTMFGPERGQRLIDFASGTADAVFDLIARHGLDVPHVRQGWIQGAHIPSALALAERRVRDWQGQGVAARLLDREQVRHLLGTDNYLGGWEDPRGGGVQPLSYVRELARVAIAAGAAVHTHSPVVQLSREQATSSLWRARTASGATVTAERVLLCTNGYSDDLWPRLRKTVIDANSFQVATEPLPETLRRSILPAGHVSSDARNLLLYYRLDHTGRLLMGGRGTFAEPTRTQDWAHLENAIGKLFPQAAHVPINYRWCGHVAVTQDYLPHLHEPAPGLLIDIGCQGRGVGLQTRMGQALAAYVTDGDANALPVAPSAIKPFPLYELRRLYVGAVIAWYRLRDGGV</sequence>
<accession>A0A7V8FNQ4</accession>
<dbReference type="InterPro" id="IPR006076">
    <property type="entry name" value="FAD-dep_OxRdtase"/>
</dbReference>
<evidence type="ECO:0000256" key="1">
    <source>
        <dbReference type="ARBA" id="ARBA00023002"/>
    </source>
</evidence>
<dbReference type="EMBL" id="WNDQ01000025">
    <property type="protein sequence ID" value="KAF1021146.1"/>
    <property type="molecule type" value="Genomic_DNA"/>
</dbReference>